<evidence type="ECO:0000256" key="2">
    <source>
        <dbReference type="ARBA" id="ARBA00022840"/>
    </source>
</evidence>
<feature type="coiled-coil region" evidence="5">
    <location>
        <begin position="47"/>
        <end position="77"/>
    </location>
</feature>
<dbReference type="PRINTS" id="PR00380">
    <property type="entry name" value="KINESINHEAVY"/>
</dbReference>
<dbReference type="GO" id="GO:0007018">
    <property type="term" value="P:microtubule-based movement"/>
    <property type="evidence" value="ECO:0007669"/>
    <property type="project" value="InterPro"/>
</dbReference>
<dbReference type="RefSeq" id="XP_002788699.1">
    <property type="nucleotide sequence ID" value="XM_002788653.1"/>
</dbReference>
<organism evidence="9">
    <name type="scientific">Perkinsus marinus (strain ATCC 50983 / TXsc)</name>
    <dbReference type="NCBI Taxonomy" id="423536"/>
    <lineage>
        <taxon>Eukaryota</taxon>
        <taxon>Sar</taxon>
        <taxon>Alveolata</taxon>
        <taxon>Perkinsozoa</taxon>
        <taxon>Perkinsea</taxon>
        <taxon>Perkinsida</taxon>
        <taxon>Perkinsidae</taxon>
        <taxon>Perkinsus</taxon>
    </lineage>
</organism>
<name>C5K573_PERM5</name>
<dbReference type="InParanoid" id="C5K573"/>
<dbReference type="AlphaFoldDB" id="C5K573"/>
<dbReference type="GO" id="GO:0005524">
    <property type="term" value="F:ATP binding"/>
    <property type="evidence" value="ECO:0007669"/>
    <property type="project" value="UniProtKB-UniRule"/>
</dbReference>
<dbReference type="SUPFAM" id="SSF52540">
    <property type="entry name" value="P-loop containing nucleoside triphosphate hydrolases"/>
    <property type="match status" value="1"/>
</dbReference>
<dbReference type="OrthoDB" id="3176171at2759"/>
<dbReference type="InterPro" id="IPR001752">
    <property type="entry name" value="Kinesin_motor_dom"/>
</dbReference>
<dbReference type="SMART" id="SM00129">
    <property type="entry name" value="KISc"/>
    <property type="match status" value="1"/>
</dbReference>
<evidence type="ECO:0000313" key="9">
    <source>
        <dbReference type="Proteomes" id="UP000007800"/>
    </source>
</evidence>
<keyword evidence="1 3" id="KW-0547">Nucleotide-binding</keyword>
<comment type="similarity">
    <text evidence="3 4">Belongs to the TRAFAC class myosin-kinesin ATPase superfamily. Kinesin family.</text>
</comment>
<sequence length="650" mass="73374">MPAARPVVSRDQLLVDLGFSGEPATASLISNDPELSLARGDEPSAILTRYRALERKLRKKEEDLERLKVDNTCLRKELVSMRQGSTSSTPQNADNRALVKTQMKLLKREITSQRQTLAEYKRKEEWMKKCLTWSDRSHDTNLSPLASGSCRYTRASSTHLPKELARVPPPKEDEMSLRAAEVDEEVLEIERICRERIARRTQSQSSEQHASSVGDEQKTKMDVKEDQRRTQHSETGRGSQAEDEGTREHLRKLTEKYKTLRKLYDKARGNLERSSADSSRVGSGGKQTLVTDFTAKTKSDLQELRELVVNELRKCYGLLEERSRRMETAADDRVKRLLLKLAEETKKRRELHNIVQELRGNIRVFVRVRPLLEKERAEGYCVEFPDVNTIQIFSRELQTAKKWEFDRVFNDKAGQADVFSELQPLIISALDGYNVCIFAYGQTGSGKTHTMQGTSNEAGVYHRTLKELFEGIEARRGGWSYRLTASVVEIYNEEIRDLLVDRSSGNIAKPRLTSTDGVPTSHVPGLTWLPVLSPNDVHSMLEKGWEARAVGSTNINEQSSRSHLIVSLKAEIVTPGGDRLTSKINLVDLAGSERLRKSVMYFSGEFQPVGAVGQRQKEAVAINKSLSALGDVICAREFRADIHSKFGGSQ</sequence>
<proteinExistence type="inferred from homology"/>
<gene>
    <name evidence="8" type="ORF">Pmar_PMAR010238</name>
</gene>
<dbReference type="PROSITE" id="PS50067">
    <property type="entry name" value="KINESIN_MOTOR_2"/>
    <property type="match status" value="1"/>
</dbReference>
<dbReference type="InterPro" id="IPR027417">
    <property type="entry name" value="P-loop_NTPase"/>
</dbReference>
<feature type="region of interest" description="Disordered" evidence="6">
    <location>
        <begin position="142"/>
        <end position="177"/>
    </location>
</feature>
<dbReference type="InterPro" id="IPR019821">
    <property type="entry name" value="Kinesin_motor_CS"/>
</dbReference>
<feature type="region of interest" description="Disordered" evidence="6">
    <location>
        <begin position="199"/>
        <end position="249"/>
    </location>
</feature>
<evidence type="ECO:0000256" key="1">
    <source>
        <dbReference type="ARBA" id="ARBA00022741"/>
    </source>
</evidence>
<evidence type="ECO:0000256" key="6">
    <source>
        <dbReference type="SAM" id="MobiDB-lite"/>
    </source>
</evidence>
<keyword evidence="5" id="KW-0175">Coiled coil</keyword>
<evidence type="ECO:0000313" key="8">
    <source>
        <dbReference type="EMBL" id="EER20495.1"/>
    </source>
</evidence>
<dbReference type="GO" id="GO:0008017">
    <property type="term" value="F:microtubule binding"/>
    <property type="evidence" value="ECO:0007669"/>
    <property type="project" value="InterPro"/>
</dbReference>
<evidence type="ECO:0000259" key="7">
    <source>
        <dbReference type="PROSITE" id="PS50067"/>
    </source>
</evidence>
<dbReference type="InterPro" id="IPR027640">
    <property type="entry name" value="Kinesin-like_fam"/>
</dbReference>
<dbReference type="Gene3D" id="3.40.850.10">
    <property type="entry name" value="Kinesin motor domain"/>
    <property type="match status" value="1"/>
</dbReference>
<dbReference type="Proteomes" id="UP000007800">
    <property type="component" value="Unassembled WGS sequence"/>
</dbReference>
<dbReference type="GeneID" id="9054044"/>
<evidence type="ECO:0000256" key="4">
    <source>
        <dbReference type="RuleBase" id="RU000394"/>
    </source>
</evidence>
<dbReference type="PROSITE" id="PS00411">
    <property type="entry name" value="KINESIN_MOTOR_1"/>
    <property type="match status" value="1"/>
</dbReference>
<feature type="compositionally biased region" description="Polar residues" evidence="6">
    <location>
        <begin position="201"/>
        <end position="211"/>
    </location>
</feature>
<protein>
    <recommendedName>
        <fullName evidence="4">Kinesin-like protein</fullName>
    </recommendedName>
</protein>
<feature type="compositionally biased region" description="Basic and acidic residues" evidence="6">
    <location>
        <begin position="215"/>
        <end position="235"/>
    </location>
</feature>
<evidence type="ECO:0000256" key="3">
    <source>
        <dbReference type="PROSITE-ProRule" id="PRU00283"/>
    </source>
</evidence>
<dbReference type="InterPro" id="IPR036961">
    <property type="entry name" value="Kinesin_motor_dom_sf"/>
</dbReference>
<keyword evidence="3 4" id="KW-0505">Motor protein</keyword>
<keyword evidence="9" id="KW-1185">Reference proteome</keyword>
<dbReference type="PANTHER" id="PTHR47972">
    <property type="entry name" value="KINESIN-LIKE PROTEIN KLP-3"/>
    <property type="match status" value="1"/>
</dbReference>
<feature type="domain" description="Kinesin motor" evidence="7">
    <location>
        <begin position="361"/>
        <end position="650"/>
    </location>
</feature>
<reference evidence="8 9" key="1">
    <citation type="submission" date="2008-07" db="EMBL/GenBank/DDBJ databases">
        <authorList>
            <person name="El-Sayed N."/>
            <person name="Caler E."/>
            <person name="Inman J."/>
            <person name="Amedeo P."/>
            <person name="Hass B."/>
            <person name="Wortman J."/>
        </authorList>
    </citation>
    <scope>NUCLEOTIDE SEQUENCE [LARGE SCALE GENOMIC DNA]</scope>
    <source>
        <strain evidence="9">ATCC 50983 / TXsc</strain>
    </source>
</reference>
<keyword evidence="4" id="KW-0493">Microtubule</keyword>
<dbReference type="Pfam" id="PF00225">
    <property type="entry name" value="Kinesin"/>
    <property type="match status" value="1"/>
</dbReference>
<feature type="binding site" evidence="3">
    <location>
        <begin position="441"/>
        <end position="448"/>
    </location>
    <ligand>
        <name>ATP</name>
        <dbReference type="ChEBI" id="CHEBI:30616"/>
    </ligand>
</feature>
<keyword evidence="2 3" id="KW-0067">ATP-binding</keyword>
<accession>C5K573</accession>
<dbReference type="GO" id="GO:0003777">
    <property type="term" value="F:microtubule motor activity"/>
    <property type="evidence" value="ECO:0007669"/>
    <property type="project" value="InterPro"/>
</dbReference>
<evidence type="ECO:0000256" key="5">
    <source>
        <dbReference type="SAM" id="Coils"/>
    </source>
</evidence>
<dbReference type="GO" id="GO:0005874">
    <property type="term" value="C:microtubule"/>
    <property type="evidence" value="ECO:0007669"/>
    <property type="project" value="UniProtKB-KW"/>
</dbReference>
<feature type="compositionally biased region" description="Basic and acidic residues" evidence="6">
    <location>
        <begin position="160"/>
        <end position="176"/>
    </location>
</feature>
<dbReference type="EMBL" id="GG670562">
    <property type="protein sequence ID" value="EER20495.1"/>
    <property type="molecule type" value="Genomic_DNA"/>
</dbReference>